<evidence type="ECO:0000259" key="2">
    <source>
        <dbReference type="Pfam" id="PF20200"/>
    </source>
</evidence>
<comment type="caution">
    <text evidence="3">The sequence shown here is derived from an EMBL/GenBank/DDBJ whole genome shotgun (WGS) entry which is preliminary data.</text>
</comment>
<sequence>MKKNFFYLAVTLFMALFASCSQEEAPSTPGSKSKLVSISAQLPTEGVKTRALPTANDHDLRCILEIWSTGNNPELMYRDEKLDLDAVDNKISFEFALEPGDYKFLMWADFVATGTGQVNGHYADKFYDTNDLKNITLKDASLLYNTDACDAFFAAQEFTKTEDIESFDATLKRPFAKIIVSEKNKTNFEKCAKVAVSHKVPQGFNVEDGSVSTTLIPATLSEAAALGKGDTDLKLFSYYVFAAPADDALGEIKLTFKDASDTELRSTAIPAGVSVIRNRCTQAKGHLVAEATNNGKVDVGFDDEWTSNEENIEPTDPTLAMEVGDYYYSDGTWSAVLNGEKTCIGVVYAVDAQNGEKASDYDGDYARIKGYVMALESTARLEFCSKEMYGTIDFTGLELNKKGYKNTKDIFTDNRYTQYSDKFPVLGAFITFKEQTMVPSNSSGWYIPSIEQLIDMTTSYFGEGENAKNDKFATAVDAIEGANLFVNSTTTGRYLLSSSITNSGLHVILLTGSVLNTSQKAQAILNSNKPGVQGQIRPILTVLE</sequence>
<dbReference type="RefSeq" id="WP_186966648.1">
    <property type="nucleotide sequence ID" value="NZ_JACOOE010000002.1"/>
</dbReference>
<accession>A0ABR7C889</accession>
<keyword evidence="1" id="KW-0732">Signal</keyword>
<dbReference type="Proteomes" id="UP000600600">
    <property type="component" value="Unassembled WGS sequence"/>
</dbReference>
<proteinExistence type="predicted"/>
<evidence type="ECO:0000256" key="1">
    <source>
        <dbReference type="SAM" id="SignalP"/>
    </source>
</evidence>
<keyword evidence="4" id="KW-1185">Reference proteome</keyword>
<feature type="signal peptide" evidence="1">
    <location>
        <begin position="1"/>
        <end position="23"/>
    </location>
</feature>
<evidence type="ECO:0000313" key="4">
    <source>
        <dbReference type="Proteomes" id="UP000600600"/>
    </source>
</evidence>
<name>A0ABR7C889_9BACE</name>
<reference evidence="3 4" key="1">
    <citation type="submission" date="2020-08" db="EMBL/GenBank/DDBJ databases">
        <title>Genome public.</title>
        <authorList>
            <person name="Liu C."/>
            <person name="Sun Q."/>
        </authorList>
    </citation>
    <scope>NUCLEOTIDE SEQUENCE [LARGE SCALE GENOMIC DNA]</scope>
    <source>
        <strain evidence="3 4">M27</strain>
    </source>
</reference>
<gene>
    <name evidence="3" type="ORF">H8S67_04960</name>
</gene>
<dbReference type="PROSITE" id="PS51257">
    <property type="entry name" value="PROKAR_LIPOPROTEIN"/>
    <property type="match status" value="1"/>
</dbReference>
<dbReference type="Pfam" id="PF20200">
    <property type="entry name" value="DUF6562"/>
    <property type="match status" value="1"/>
</dbReference>
<evidence type="ECO:0000313" key="3">
    <source>
        <dbReference type="EMBL" id="MBC5604018.1"/>
    </source>
</evidence>
<protein>
    <recommendedName>
        <fullName evidence="2">DUF6562 domain-containing protein</fullName>
    </recommendedName>
</protein>
<feature type="chain" id="PRO_5046029062" description="DUF6562 domain-containing protein" evidence="1">
    <location>
        <begin position="24"/>
        <end position="544"/>
    </location>
</feature>
<feature type="domain" description="DUF6562" evidence="2">
    <location>
        <begin position="45"/>
        <end position="178"/>
    </location>
</feature>
<organism evidence="3 4">
    <name type="scientific">Bacteroides difficilis</name>
    <dbReference type="NCBI Taxonomy" id="2763021"/>
    <lineage>
        <taxon>Bacteria</taxon>
        <taxon>Pseudomonadati</taxon>
        <taxon>Bacteroidota</taxon>
        <taxon>Bacteroidia</taxon>
        <taxon>Bacteroidales</taxon>
        <taxon>Bacteroidaceae</taxon>
        <taxon>Bacteroides</taxon>
    </lineage>
</organism>
<dbReference type="EMBL" id="JACOOE010000002">
    <property type="protein sequence ID" value="MBC5604018.1"/>
    <property type="molecule type" value="Genomic_DNA"/>
</dbReference>
<dbReference type="InterPro" id="IPR046692">
    <property type="entry name" value="DUF6562"/>
</dbReference>